<dbReference type="OrthoDB" id="264964at2759"/>
<proteinExistence type="predicted"/>
<organism evidence="1 2">
    <name type="scientific">Angomonas deanei</name>
    <dbReference type="NCBI Taxonomy" id="59799"/>
    <lineage>
        <taxon>Eukaryota</taxon>
        <taxon>Discoba</taxon>
        <taxon>Euglenozoa</taxon>
        <taxon>Kinetoplastea</taxon>
        <taxon>Metakinetoplastina</taxon>
        <taxon>Trypanosomatida</taxon>
        <taxon>Trypanosomatidae</taxon>
        <taxon>Strigomonadinae</taxon>
        <taxon>Angomonas</taxon>
    </lineage>
</organism>
<gene>
    <name evidence="1" type="ORF">ADEAN_000070100</name>
</gene>
<keyword evidence="2" id="KW-1185">Reference proteome</keyword>
<evidence type="ECO:0000313" key="2">
    <source>
        <dbReference type="Proteomes" id="UP000515908"/>
    </source>
</evidence>
<sequence length="358" mass="40043">MRPTFVPLKKHVADAAHGKSHSNGKRIRELWGELGPRSKEEIRQKLNRESSTLKSATPFTQTQAHVKFSRGVSVPLSYWDSGTTTTSPEWKDFFSEKYLQNGFPTAPLFSCPFCFQKETLRYAAKMGKSMAQESLLAYQANMLNARARQYTPSEMQRHLAHIHPVDGWDPSQLQLYNKHVLSTMQERVNLTTDGAPPLSLIVLLDVANLELGSVKTFVDLLKDKDAVDIFTQHPIAVCAVQELLIPHTSIVLHVAFQLSQLNPFSDFYNLYSVTRAEAGDILSTWAVGSLYQRLSESLPPIVLLTKDSQQKQCMSEIFGGGSAFTGSRGTLRTTRQILVPSIVHALKEALESSCYPPY</sequence>
<evidence type="ECO:0000313" key="1">
    <source>
        <dbReference type="EMBL" id="CAD2213260.1"/>
    </source>
</evidence>
<dbReference type="VEuPathDB" id="TriTrypDB:ADEAN_000070100"/>
<reference evidence="1 2" key="1">
    <citation type="submission" date="2020-08" db="EMBL/GenBank/DDBJ databases">
        <authorList>
            <person name="Newling K."/>
            <person name="Davey J."/>
            <person name="Forrester S."/>
        </authorList>
    </citation>
    <scope>NUCLEOTIDE SEQUENCE [LARGE SCALE GENOMIC DNA]</scope>
    <source>
        <strain evidence="2">Crithidia deanei Carvalho (ATCC PRA-265)</strain>
    </source>
</reference>
<dbReference type="EMBL" id="LR877145">
    <property type="protein sequence ID" value="CAD2213260.1"/>
    <property type="molecule type" value="Genomic_DNA"/>
</dbReference>
<name>A0A7G2C0J8_9TRYP</name>
<dbReference type="Proteomes" id="UP000515908">
    <property type="component" value="Chromosome 01"/>
</dbReference>
<protein>
    <submittedName>
        <fullName evidence="1">Uncharacterized protein</fullName>
    </submittedName>
</protein>
<dbReference type="AlphaFoldDB" id="A0A7G2C0J8"/>
<accession>A0A7G2C0J8</accession>